<keyword evidence="2" id="KW-0732">Signal</keyword>
<name>A0ABY4CE53_9BACL</name>
<dbReference type="Proteomes" id="UP000830167">
    <property type="component" value="Chromosome"/>
</dbReference>
<evidence type="ECO:0000313" key="4">
    <source>
        <dbReference type="Proteomes" id="UP000830167"/>
    </source>
</evidence>
<feature type="chain" id="PRO_5045503747" evidence="2">
    <location>
        <begin position="25"/>
        <end position="175"/>
    </location>
</feature>
<feature type="signal peptide" evidence="2">
    <location>
        <begin position="1"/>
        <end position="24"/>
    </location>
</feature>
<dbReference type="EMBL" id="CP089291">
    <property type="protein sequence ID" value="UOF88796.1"/>
    <property type="molecule type" value="Genomic_DNA"/>
</dbReference>
<evidence type="ECO:0000256" key="2">
    <source>
        <dbReference type="SAM" id="SignalP"/>
    </source>
</evidence>
<evidence type="ECO:0000313" key="3">
    <source>
        <dbReference type="EMBL" id="UOF88796.1"/>
    </source>
</evidence>
<feature type="compositionally biased region" description="Low complexity" evidence="1">
    <location>
        <begin position="88"/>
        <end position="108"/>
    </location>
</feature>
<feature type="compositionally biased region" description="Low complexity" evidence="1">
    <location>
        <begin position="42"/>
        <end position="81"/>
    </location>
</feature>
<feature type="region of interest" description="Disordered" evidence="1">
    <location>
        <begin position="42"/>
        <end position="112"/>
    </location>
</feature>
<dbReference type="RefSeq" id="WP_347435475.1">
    <property type="nucleotide sequence ID" value="NZ_CP089291.1"/>
</dbReference>
<reference evidence="3" key="1">
    <citation type="submission" date="2021-12" db="EMBL/GenBank/DDBJ databases">
        <title>Alicyclobacillaceae gen. nov., sp. nov., isolated from chalcocite enrichment system.</title>
        <authorList>
            <person name="Jiang Z."/>
        </authorList>
    </citation>
    <scope>NUCLEOTIDE SEQUENCE</scope>
    <source>
        <strain evidence="3">MYW30-H2</strain>
    </source>
</reference>
<evidence type="ECO:0000256" key="1">
    <source>
        <dbReference type="SAM" id="MobiDB-lite"/>
    </source>
</evidence>
<protein>
    <submittedName>
        <fullName evidence="3">Uncharacterized protein</fullName>
    </submittedName>
</protein>
<feature type="compositionally biased region" description="Basic and acidic residues" evidence="1">
    <location>
        <begin position="154"/>
        <end position="175"/>
    </location>
</feature>
<keyword evidence="4" id="KW-1185">Reference proteome</keyword>
<gene>
    <name evidence="3" type="ORF">LSG31_12665</name>
</gene>
<feature type="region of interest" description="Disordered" evidence="1">
    <location>
        <begin position="142"/>
        <end position="175"/>
    </location>
</feature>
<sequence length="175" mass="18205">MKHWVKVTAIVGPLLVASSVYAFAASGSNGVSFTLHSVSNSGTTNQATTQQGTTAPSTSSVTTQANASTSTGGSATTGSVSNPFLTNTQSQTQTQSPTQQQTQSQSQTVSANPAGANTMAQSAANMESDDAKTYAPNKAAYIHGKVWNKGKGHYKVDKKETEQEHDKKDSEGNDD</sequence>
<accession>A0ABY4CE53</accession>
<organism evidence="3 4">
    <name type="scientific">Fodinisporobacter ferrooxydans</name>
    <dbReference type="NCBI Taxonomy" id="2901836"/>
    <lineage>
        <taxon>Bacteria</taxon>
        <taxon>Bacillati</taxon>
        <taxon>Bacillota</taxon>
        <taxon>Bacilli</taxon>
        <taxon>Bacillales</taxon>
        <taxon>Alicyclobacillaceae</taxon>
        <taxon>Fodinisporobacter</taxon>
    </lineage>
</organism>
<proteinExistence type="predicted"/>